<feature type="transmembrane region" description="Helical" evidence="1">
    <location>
        <begin position="108"/>
        <end position="132"/>
    </location>
</feature>
<keyword evidence="1" id="KW-0812">Transmembrane</keyword>
<keyword evidence="1" id="KW-1133">Transmembrane helix</keyword>
<reference evidence="3" key="1">
    <citation type="submission" date="2023-10" db="EMBL/GenBank/DDBJ databases">
        <title>Screening of Alkalihalophilus pseudofirmusBZ-TG-HK211 and Its Alleviation of Salt Stress on Rapeseed Growth.</title>
        <authorList>
            <person name="Zhao B."/>
            <person name="Guo T."/>
        </authorList>
    </citation>
    <scope>NUCLEOTIDE SEQUENCE</scope>
    <source>
        <strain evidence="3">BZ-TG-HK211</strain>
    </source>
</reference>
<dbReference type="InterPro" id="IPR011642">
    <property type="entry name" value="Gate_dom"/>
</dbReference>
<feature type="transmembrane region" description="Helical" evidence="1">
    <location>
        <begin position="251"/>
        <end position="269"/>
    </location>
</feature>
<feature type="transmembrane region" description="Helical" evidence="1">
    <location>
        <begin position="440"/>
        <end position="462"/>
    </location>
</feature>
<organism evidence="3 4">
    <name type="scientific">Alkalihalophilus pseudofirmus</name>
    <name type="common">Bacillus pseudofirmus</name>
    <dbReference type="NCBI Taxonomy" id="79885"/>
    <lineage>
        <taxon>Bacteria</taxon>
        <taxon>Bacillati</taxon>
        <taxon>Bacillota</taxon>
        <taxon>Bacilli</taxon>
        <taxon>Bacillales</taxon>
        <taxon>Bacillaceae</taxon>
        <taxon>Alkalihalophilus</taxon>
    </lineage>
</organism>
<gene>
    <name evidence="3" type="ORF">RYX45_15825</name>
</gene>
<dbReference type="Proteomes" id="UP001285636">
    <property type="component" value="Unassembled WGS sequence"/>
</dbReference>
<dbReference type="EMBL" id="JAWJAY010000004">
    <property type="protein sequence ID" value="MDV2886661.1"/>
    <property type="molecule type" value="Genomic_DNA"/>
</dbReference>
<evidence type="ECO:0000259" key="2">
    <source>
        <dbReference type="Pfam" id="PF07670"/>
    </source>
</evidence>
<feature type="transmembrane region" description="Helical" evidence="1">
    <location>
        <begin position="407"/>
        <end position="428"/>
    </location>
</feature>
<evidence type="ECO:0000313" key="3">
    <source>
        <dbReference type="EMBL" id="MDV2886661.1"/>
    </source>
</evidence>
<feature type="transmembrane region" description="Helical" evidence="1">
    <location>
        <begin position="223"/>
        <end position="245"/>
    </location>
</feature>
<feature type="transmembrane region" description="Helical" evidence="1">
    <location>
        <begin position="66"/>
        <end position="87"/>
    </location>
</feature>
<comment type="caution">
    <text evidence="3">The sequence shown here is derived from an EMBL/GenBank/DDBJ whole genome shotgun (WGS) entry which is preliminary data.</text>
</comment>
<feature type="transmembrane region" description="Helical" evidence="1">
    <location>
        <begin position="332"/>
        <end position="356"/>
    </location>
</feature>
<keyword evidence="1" id="KW-0472">Membrane</keyword>
<dbReference type="Pfam" id="PF07670">
    <property type="entry name" value="Gate"/>
    <property type="match status" value="1"/>
</dbReference>
<sequence length="463" mass="50892">MELEKKEILVSEFEREETMTTTNKLKFIIPSIVGLFLFLIPLNYGGKWTIGVGILAETAQGITADYLPAFMVAVLLLSVVLTIAANVAKPQWIMNSAFLKGLFHVSGFWLVMRAAGALFAVMVIFEIGPAFIWDAYTGGTVLYELVPVLTMWFLFAGLLMPLLLEFGLMDFIGTSLRKVMRPLFRLPGRSSIDAVASWMGSGTVGVLITTKQYEEGFYTKREAAVIATNFSVASIAFSLVVISFIGLDYMFIPFYLTVIVAGLIAAIICPRIPPLSRKADTYYEGAGKQISEEVPEGKTSRQWALERAVATASKVKSVKGVATKGFQNVLDIWFGLIPLVMALGTIALIVAEYTSVFTYLSYPFVPILELLRIPEAQAAAPALLVGFADMFLPAVVGSGIESELTRFVIAAVSMTQLIYMSEIGILLLRSKIPLSLLDLVIVFFQRTIITLPIIVFMAHVFFF</sequence>
<feature type="transmembrane region" description="Helical" evidence="1">
    <location>
        <begin position="152"/>
        <end position="172"/>
    </location>
</feature>
<feature type="transmembrane region" description="Helical" evidence="1">
    <location>
        <begin position="27"/>
        <end position="46"/>
    </location>
</feature>
<proteinExistence type="predicted"/>
<evidence type="ECO:0000313" key="4">
    <source>
        <dbReference type="Proteomes" id="UP001285636"/>
    </source>
</evidence>
<feature type="domain" description="Nucleoside transporter/FeoB GTPase Gate" evidence="2">
    <location>
        <begin position="149"/>
        <end position="246"/>
    </location>
</feature>
<feature type="transmembrane region" description="Helical" evidence="1">
    <location>
        <begin position="376"/>
        <end position="395"/>
    </location>
</feature>
<name>A0AAJ2NQJ5_ALKPS</name>
<accession>A0AAJ2NQJ5</accession>
<dbReference type="RefSeq" id="WP_022629768.1">
    <property type="nucleotide sequence ID" value="NZ_CP117835.1"/>
</dbReference>
<protein>
    <submittedName>
        <fullName evidence="3">YjiH family protein</fullName>
    </submittedName>
</protein>
<evidence type="ECO:0000256" key="1">
    <source>
        <dbReference type="SAM" id="Phobius"/>
    </source>
</evidence>
<dbReference type="AlphaFoldDB" id="A0AAJ2NQJ5"/>